<proteinExistence type="predicted"/>
<evidence type="ECO:0000313" key="2">
    <source>
        <dbReference type="Proteomes" id="UP001062846"/>
    </source>
</evidence>
<dbReference type="Proteomes" id="UP001062846">
    <property type="component" value="Chromosome 11"/>
</dbReference>
<organism evidence="1 2">
    <name type="scientific">Rhododendron molle</name>
    <name type="common">Chinese azalea</name>
    <name type="synonym">Azalea mollis</name>
    <dbReference type="NCBI Taxonomy" id="49168"/>
    <lineage>
        <taxon>Eukaryota</taxon>
        <taxon>Viridiplantae</taxon>
        <taxon>Streptophyta</taxon>
        <taxon>Embryophyta</taxon>
        <taxon>Tracheophyta</taxon>
        <taxon>Spermatophyta</taxon>
        <taxon>Magnoliopsida</taxon>
        <taxon>eudicotyledons</taxon>
        <taxon>Gunneridae</taxon>
        <taxon>Pentapetalae</taxon>
        <taxon>asterids</taxon>
        <taxon>Ericales</taxon>
        <taxon>Ericaceae</taxon>
        <taxon>Ericoideae</taxon>
        <taxon>Rhodoreae</taxon>
        <taxon>Rhododendron</taxon>
    </lineage>
</organism>
<evidence type="ECO:0000313" key="1">
    <source>
        <dbReference type="EMBL" id="KAI8532741.1"/>
    </source>
</evidence>
<reference evidence="1" key="1">
    <citation type="submission" date="2022-02" db="EMBL/GenBank/DDBJ databases">
        <title>Plant Genome Project.</title>
        <authorList>
            <person name="Zhang R.-G."/>
        </authorList>
    </citation>
    <scope>NUCLEOTIDE SEQUENCE</scope>
    <source>
        <strain evidence="1">AT1</strain>
    </source>
</reference>
<accession>A0ACC0LW64</accession>
<keyword evidence="2" id="KW-1185">Reference proteome</keyword>
<protein>
    <submittedName>
        <fullName evidence="1">Uncharacterized protein</fullName>
    </submittedName>
</protein>
<gene>
    <name evidence="1" type="ORF">RHMOL_Rhmol11G0237100</name>
</gene>
<dbReference type="EMBL" id="CM046398">
    <property type="protein sequence ID" value="KAI8532741.1"/>
    <property type="molecule type" value="Genomic_DNA"/>
</dbReference>
<name>A0ACC0LW64_RHOML</name>
<comment type="caution">
    <text evidence="1">The sequence shown here is derived from an EMBL/GenBank/DDBJ whole genome shotgun (WGS) entry which is preliminary data.</text>
</comment>
<sequence length="112" mass="11712">MGTKSPISTTSFILLLPFVLTTFLTLIPSTAVRPLNDSRPKLHGSSGNVGETKNFLGGFSPGTVESSGPSGPGTGNRSWKKVRTTVNGKVKNSNDSGPSPGQGHDYVDDNHT</sequence>